<dbReference type="EMBL" id="MSZX01000002">
    <property type="protein sequence ID" value="OPA80171.1"/>
    <property type="molecule type" value="Genomic_DNA"/>
</dbReference>
<reference evidence="3 4" key="1">
    <citation type="submission" date="2017-01" db="EMBL/GenBank/DDBJ databases">
        <title>Genome analysis of Paenibacillus selenitrireducens ES3-24.</title>
        <authorList>
            <person name="Xu D."/>
            <person name="Yao R."/>
            <person name="Zheng S."/>
        </authorList>
    </citation>
    <scope>NUCLEOTIDE SEQUENCE [LARGE SCALE GENOMIC DNA]</scope>
    <source>
        <strain evidence="3 4">ES3-24</strain>
    </source>
</reference>
<dbReference type="InterPro" id="IPR001509">
    <property type="entry name" value="Epimerase_deHydtase"/>
</dbReference>
<dbReference type="Gene3D" id="3.90.25.10">
    <property type="entry name" value="UDP-galactose 4-epimerase, domain 1"/>
    <property type="match status" value="1"/>
</dbReference>
<accession>A0A1T2XJX9</accession>
<proteinExistence type="inferred from homology"/>
<sequence length="298" mass="33294">MKGSSILITGAGGFTGRHACTYFSEMGMRVYAAVRHADTPVASGEGVVCDMLHKEQIYMMVRQLQPDYVLHLAGRNSVPESWQEPVTYLETNMMSTFYLLDALREVPKCRTLVVGSKLKFDITVSTEPPHPYSLSKTMQQIAVSTWVHLFGQCMMLAEPCNLIGPGPSTGICALIARKMVQVERNVMTDPFRLSSLEERRDFLDVRDAVKAYGVILERGQGGHTYPIESGILRSLGEVFQTFQHHAKKTIPVEVVNPSAGQHVPLDPGHAAMMHEFGWEANIPFDQSIQDIIHYFRNP</sequence>
<protein>
    <recommendedName>
        <fullName evidence="2">NAD-dependent epimerase/dehydratase domain-containing protein</fullName>
    </recommendedName>
</protein>
<dbReference type="InterPro" id="IPR036291">
    <property type="entry name" value="NAD(P)-bd_dom_sf"/>
</dbReference>
<evidence type="ECO:0000313" key="3">
    <source>
        <dbReference type="EMBL" id="OPA80171.1"/>
    </source>
</evidence>
<dbReference type="AlphaFoldDB" id="A0A1T2XJX9"/>
<comment type="caution">
    <text evidence="3">The sequence shown here is derived from an EMBL/GenBank/DDBJ whole genome shotgun (WGS) entry which is preliminary data.</text>
</comment>
<keyword evidence="4" id="KW-1185">Reference proteome</keyword>
<evidence type="ECO:0000259" key="2">
    <source>
        <dbReference type="Pfam" id="PF01370"/>
    </source>
</evidence>
<dbReference type="SUPFAM" id="SSF51735">
    <property type="entry name" value="NAD(P)-binding Rossmann-fold domains"/>
    <property type="match status" value="1"/>
</dbReference>
<name>A0A1T2XJX9_9BACL</name>
<feature type="domain" description="NAD-dependent epimerase/dehydratase" evidence="2">
    <location>
        <begin position="6"/>
        <end position="225"/>
    </location>
</feature>
<dbReference type="STRING" id="1324314.BVG16_05345"/>
<dbReference type="Proteomes" id="UP000190188">
    <property type="component" value="Unassembled WGS sequence"/>
</dbReference>
<gene>
    <name evidence="3" type="ORF">BVG16_05345</name>
</gene>
<comment type="similarity">
    <text evidence="1">Belongs to the NAD(P)-dependent epimerase/dehydratase family.</text>
</comment>
<dbReference type="PANTHER" id="PTHR43000">
    <property type="entry name" value="DTDP-D-GLUCOSE 4,6-DEHYDRATASE-RELATED"/>
    <property type="match status" value="1"/>
</dbReference>
<evidence type="ECO:0000313" key="4">
    <source>
        <dbReference type="Proteomes" id="UP000190188"/>
    </source>
</evidence>
<dbReference type="Gene3D" id="3.40.50.720">
    <property type="entry name" value="NAD(P)-binding Rossmann-like Domain"/>
    <property type="match status" value="1"/>
</dbReference>
<dbReference type="Pfam" id="PF01370">
    <property type="entry name" value="Epimerase"/>
    <property type="match status" value="1"/>
</dbReference>
<evidence type="ECO:0000256" key="1">
    <source>
        <dbReference type="ARBA" id="ARBA00007637"/>
    </source>
</evidence>
<organism evidence="3 4">
    <name type="scientific">Paenibacillus selenitireducens</name>
    <dbReference type="NCBI Taxonomy" id="1324314"/>
    <lineage>
        <taxon>Bacteria</taxon>
        <taxon>Bacillati</taxon>
        <taxon>Bacillota</taxon>
        <taxon>Bacilli</taxon>
        <taxon>Bacillales</taxon>
        <taxon>Paenibacillaceae</taxon>
        <taxon>Paenibacillus</taxon>
    </lineage>
</organism>